<keyword evidence="9" id="KW-1185">Reference proteome</keyword>
<accession>A0ABD3HCA0</accession>
<gene>
    <name evidence="8" type="ORF">R1sor_015282</name>
</gene>
<evidence type="ECO:0000256" key="2">
    <source>
        <dbReference type="ARBA" id="ARBA00004240"/>
    </source>
</evidence>
<dbReference type="InterPro" id="IPR029058">
    <property type="entry name" value="AB_hydrolase_fold"/>
</dbReference>
<dbReference type="Gene3D" id="3.40.50.1820">
    <property type="entry name" value="alpha/beta hydrolase"/>
    <property type="match status" value="1"/>
</dbReference>
<name>A0ABD3HCA0_9MARC</name>
<keyword evidence="5" id="KW-0496">Mitochondrion</keyword>
<evidence type="ECO:0000313" key="9">
    <source>
        <dbReference type="Proteomes" id="UP001633002"/>
    </source>
</evidence>
<organism evidence="8 9">
    <name type="scientific">Riccia sorocarpa</name>
    <dbReference type="NCBI Taxonomy" id="122646"/>
    <lineage>
        <taxon>Eukaryota</taxon>
        <taxon>Viridiplantae</taxon>
        <taxon>Streptophyta</taxon>
        <taxon>Embryophyta</taxon>
        <taxon>Marchantiophyta</taxon>
        <taxon>Marchantiopsida</taxon>
        <taxon>Marchantiidae</taxon>
        <taxon>Marchantiales</taxon>
        <taxon>Ricciaceae</taxon>
        <taxon>Riccia</taxon>
    </lineage>
</organism>
<dbReference type="GO" id="GO:0005739">
    <property type="term" value="C:mitochondrion"/>
    <property type="evidence" value="ECO:0007669"/>
    <property type="project" value="UniProtKB-SubCell"/>
</dbReference>
<evidence type="ECO:0000313" key="8">
    <source>
        <dbReference type="EMBL" id="KAL3688973.1"/>
    </source>
</evidence>
<dbReference type="PANTHER" id="PTHR48182">
    <property type="entry name" value="PROTEIN SERAC1"/>
    <property type="match status" value="1"/>
</dbReference>
<dbReference type="AlphaFoldDB" id="A0ABD3HCA0"/>
<evidence type="ECO:0000256" key="6">
    <source>
        <dbReference type="ARBA" id="ARBA00023136"/>
    </source>
</evidence>
<dbReference type="Proteomes" id="UP001633002">
    <property type="component" value="Unassembled WGS sequence"/>
</dbReference>
<dbReference type="EMBL" id="JBJQOH010000004">
    <property type="protein sequence ID" value="KAL3688973.1"/>
    <property type="molecule type" value="Genomic_DNA"/>
</dbReference>
<reference evidence="8 9" key="1">
    <citation type="submission" date="2024-09" db="EMBL/GenBank/DDBJ databases">
        <title>Chromosome-scale assembly of Riccia sorocarpa.</title>
        <authorList>
            <person name="Paukszto L."/>
        </authorList>
    </citation>
    <scope>NUCLEOTIDE SEQUENCE [LARGE SCALE GENOMIC DNA]</scope>
    <source>
        <strain evidence="8">LP-2024</strain>
        <tissue evidence="8">Aerial parts of the thallus</tissue>
    </source>
</reference>
<keyword evidence="4" id="KW-0256">Endoplasmic reticulum</keyword>
<dbReference type="GO" id="GO:0016020">
    <property type="term" value="C:membrane"/>
    <property type="evidence" value="ECO:0007669"/>
    <property type="project" value="UniProtKB-SubCell"/>
</dbReference>
<sequence>MSKNDTKPTREAQQQKFKSRRPTQHVYQLCPDPNQEGDNTIPPADVDIILFHGLQLPGNEAPDAYWRTWKMRESEDCWLETLLPELLVRLARALDCPKAPTTRVLSISYESRLDLGTKRAAPDTKVQKVGIHDDYNLAEALIKELIFDGEVNAGQNGPVFLLGHDLGGILIKLFVIALEENHAKEEKDYRRERLLKFLKNLKGVHFFATPHSGADVLQAVSESIKSNPGTLEHEMVRYLKVLNKHTARTNQAFQSLRTSGKDLRISDFQTSAVSAANHTDLGEFGESVQVVKEGSERQGINHFYSYGTDHFTVCQPEGTYSSPFRWLAQEIIQTMKERHKLQPAVPQNSTEQLADAAEVRDKRLKFYGNLVTLATSTSDAPATGTTEAFATSTTAASASSTKAPLCL</sequence>
<dbReference type="PANTHER" id="PTHR48182:SF2">
    <property type="entry name" value="PROTEIN SERAC1"/>
    <property type="match status" value="1"/>
</dbReference>
<evidence type="ECO:0000256" key="7">
    <source>
        <dbReference type="SAM" id="MobiDB-lite"/>
    </source>
</evidence>
<evidence type="ECO:0000256" key="3">
    <source>
        <dbReference type="ARBA" id="ARBA00004370"/>
    </source>
</evidence>
<evidence type="ECO:0000256" key="4">
    <source>
        <dbReference type="ARBA" id="ARBA00022824"/>
    </source>
</evidence>
<feature type="region of interest" description="Disordered" evidence="7">
    <location>
        <begin position="1"/>
        <end position="23"/>
    </location>
</feature>
<feature type="compositionally biased region" description="Basic and acidic residues" evidence="7">
    <location>
        <begin position="1"/>
        <end position="10"/>
    </location>
</feature>
<comment type="caution">
    <text evidence="8">The sequence shown here is derived from an EMBL/GenBank/DDBJ whole genome shotgun (WGS) entry which is preliminary data.</text>
</comment>
<dbReference type="GO" id="GO:0005783">
    <property type="term" value="C:endoplasmic reticulum"/>
    <property type="evidence" value="ECO:0007669"/>
    <property type="project" value="UniProtKB-SubCell"/>
</dbReference>
<evidence type="ECO:0008006" key="10">
    <source>
        <dbReference type="Google" id="ProtNLM"/>
    </source>
</evidence>
<proteinExistence type="predicted"/>
<keyword evidence="6" id="KW-0472">Membrane</keyword>
<comment type="subcellular location">
    <subcellularLocation>
        <location evidence="2">Endoplasmic reticulum</location>
    </subcellularLocation>
    <subcellularLocation>
        <location evidence="3">Membrane</location>
    </subcellularLocation>
    <subcellularLocation>
        <location evidence="1">Mitochondrion</location>
    </subcellularLocation>
</comment>
<dbReference type="InterPro" id="IPR052374">
    <property type="entry name" value="SERAC1"/>
</dbReference>
<evidence type="ECO:0000256" key="1">
    <source>
        <dbReference type="ARBA" id="ARBA00004173"/>
    </source>
</evidence>
<dbReference type="SUPFAM" id="SSF53474">
    <property type="entry name" value="alpha/beta-Hydrolases"/>
    <property type="match status" value="1"/>
</dbReference>
<protein>
    <recommendedName>
        <fullName evidence="10">DUF676 domain-containing protein</fullName>
    </recommendedName>
</protein>
<evidence type="ECO:0000256" key="5">
    <source>
        <dbReference type="ARBA" id="ARBA00023128"/>
    </source>
</evidence>